<evidence type="ECO:0000313" key="3">
    <source>
        <dbReference type="EMBL" id="GGE18113.1"/>
    </source>
</evidence>
<feature type="region of interest" description="Disordered" evidence="1">
    <location>
        <begin position="1161"/>
        <end position="1183"/>
    </location>
</feature>
<dbReference type="Proteomes" id="UP000644699">
    <property type="component" value="Unassembled WGS sequence"/>
</dbReference>
<protein>
    <recommendedName>
        <fullName evidence="2">Bacteriophage tail tape measure N-terminal domain-containing protein</fullName>
    </recommendedName>
</protein>
<dbReference type="InterPro" id="IPR023346">
    <property type="entry name" value="Lysozyme-like_dom_sf"/>
</dbReference>
<dbReference type="Gene3D" id="1.10.530.10">
    <property type="match status" value="1"/>
</dbReference>
<dbReference type="RefSeq" id="WP_188911923.1">
    <property type="nucleotide sequence ID" value="NZ_BMIQ01000008.1"/>
</dbReference>
<evidence type="ECO:0000256" key="1">
    <source>
        <dbReference type="SAM" id="MobiDB-lite"/>
    </source>
</evidence>
<reference evidence="3" key="1">
    <citation type="journal article" date="2014" name="Int. J. Syst. Evol. Microbiol.">
        <title>Complete genome sequence of Corynebacterium casei LMG S-19264T (=DSM 44701T), isolated from a smear-ripened cheese.</title>
        <authorList>
            <consortium name="US DOE Joint Genome Institute (JGI-PGF)"/>
            <person name="Walter F."/>
            <person name="Albersmeier A."/>
            <person name="Kalinowski J."/>
            <person name="Ruckert C."/>
        </authorList>
    </citation>
    <scope>NUCLEOTIDE SEQUENCE</scope>
    <source>
        <strain evidence="3">CGMCC 1.15367</strain>
    </source>
</reference>
<feature type="compositionally biased region" description="Low complexity" evidence="1">
    <location>
        <begin position="150"/>
        <end position="168"/>
    </location>
</feature>
<dbReference type="AlphaFoldDB" id="A0A916ZXN6"/>
<organism evidence="3 4">
    <name type="scientific">Aureimonas endophytica</name>
    <dbReference type="NCBI Taxonomy" id="2027858"/>
    <lineage>
        <taxon>Bacteria</taxon>
        <taxon>Pseudomonadati</taxon>
        <taxon>Pseudomonadota</taxon>
        <taxon>Alphaproteobacteria</taxon>
        <taxon>Hyphomicrobiales</taxon>
        <taxon>Aurantimonadaceae</taxon>
        <taxon>Aureimonas</taxon>
    </lineage>
</organism>
<evidence type="ECO:0000313" key="4">
    <source>
        <dbReference type="Proteomes" id="UP000644699"/>
    </source>
</evidence>
<keyword evidence="4" id="KW-1185">Reference proteome</keyword>
<dbReference type="EMBL" id="BMIQ01000008">
    <property type="protein sequence ID" value="GGE18113.1"/>
    <property type="molecule type" value="Genomic_DNA"/>
</dbReference>
<sequence>MAELAALGLSVTSEPVVKATAALTDLTGAAVKTERAVEDLAVSDKALSAGMQALIAEVQRVNTGLAGLSAISAQTASATSATSMAINKLGEAMRKPREETENLAASVDSLRAKYSPLIAASQQYQAALKQIAAAEAAGGISAREAAQHRQAAAAAAERQANAMPRSGTQSGGSSGRARLDYQGLSYQANDVLTMGLMGASPFQILASQGGQVFQTLQQSEGGVRGGLKAIAADVGSAAAATASFLGPQGIIATGLLATGAAVAYFATRVTGIKPLEDVLKRQADAVRDLRDAYKLTGDAAEDYKRRATGAIEEEARRSSDESRKRLQQGVEDIRESFFSASSDRQNKVSPEFESVRAAVLALMQSAKSGSPDFITLRNTLSEISRIDPEKGGIWDAFTRGDLARAILDATKELVPLQAGLDAAARAARELELGKIKASRERYEDAREGLNSFVPKTLTDRDRVNRAFQEEMGRIAQLRGVKGDEQEDLRTDALRRQKMALEDIDKREQTIRDGRALDIAGLGRLSAEEQRRLAILRERNALEGDTSLSAADKDRRAQAAGEVAYARAVQQSNDAARQRAQGMRDEADGLVLQLSLIGKTAEQTARATAEFNLLRAARDAAYQENRDISQAELDAIQKQVDLVGQLARVEAERRLATDATDRRKSLFMSDQDATISASLKNAGVDPNSAFAQQYAAYEKLTDRLLAFRDLNREVWSGIGSEIIKGGDPLKKIGENLQNAAGKLIDTSIQNVADGLFQNLLGSLNLGLDGPKLPTRETVGLSRDTAMWVRSADGFGGLGASSDVERRPLAPLNDNGKGDRVIDSATARVSSAFDVTGLPKDRRQVAEYIAQAAALRGIDPATAQRVFKQESSFNPFATNISSREESYGVTQLNAMGGLGAVALKQGINIRDPNTWRQQVDFSLDTVQKDGWRQWYGARDVGIGRWDGINRNGGEITKDPFQASSNALAADASTFQAGFASTLNDGLLSGMGQAVDSFAPGFGGVLQNLLRAVQGGGSGGGGGLLRSLFGGGGINLGSGISAGAQASILGGASGLFADGGYTGFGGIHEPAGVVHRGEVVWSQRDVARAGGVAVVEGMRRGMRGYAEGGYVGGGGPGLSVGGAKVNLVVNNFGNANVEATQKQDSNGETSIELAIDRVQASNINKRSSRTSRALRGMGVDQPVMKR</sequence>
<feature type="domain" description="Bacteriophage tail tape measure N-terminal" evidence="2">
    <location>
        <begin position="169"/>
        <end position="264"/>
    </location>
</feature>
<dbReference type="SUPFAM" id="SSF53955">
    <property type="entry name" value="Lysozyme-like"/>
    <property type="match status" value="1"/>
</dbReference>
<comment type="caution">
    <text evidence="3">The sequence shown here is derived from an EMBL/GenBank/DDBJ whole genome shotgun (WGS) entry which is preliminary data.</text>
</comment>
<dbReference type="Pfam" id="PF06791">
    <property type="entry name" value="TMP_2"/>
    <property type="match status" value="1"/>
</dbReference>
<gene>
    <name evidence="3" type="ORF">GCM10011390_41620</name>
</gene>
<proteinExistence type="predicted"/>
<reference evidence="3" key="2">
    <citation type="submission" date="2020-09" db="EMBL/GenBank/DDBJ databases">
        <authorList>
            <person name="Sun Q."/>
            <person name="Zhou Y."/>
        </authorList>
    </citation>
    <scope>NUCLEOTIDE SEQUENCE</scope>
    <source>
        <strain evidence="3">CGMCC 1.15367</strain>
    </source>
</reference>
<accession>A0A916ZXN6</accession>
<feature type="region of interest" description="Disordered" evidence="1">
    <location>
        <begin position="150"/>
        <end position="176"/>
    </location>
</feature>
<name>A0A916ZXN6_9HYPH</name>
<dbReference type="InterPro" id="IPR009628">
    <property type="entry name" value="Phage_tape_measure_N"/>
</dbReference>
<evidence type="ECO:0000259" key="2">
    <source>
        <dbReference type="Pfam" id="PF06791"/>
    </source>
</evidence>